<dbReference type="PANTHER" id="PTHR36725">
    <property type="entry name" value="SENESCENCE-ASSOCIATED PROTEIN AAF, CHLOROLPLASTIC"/>
    <property type="match status" value="1"/>
</dbReference>
<evidence type="ECO:0000313" key="1">
    <source>
        <dbReference type="EMBL" id="RVW35023.1"/>
    </source>
</evidence>
<dbReference type="EMBL" id="QGNW01000157">
    <property type="protein sequence ID" value="RVW90180.1"/>
    <property type="molecule type" value="Genomic_DNA"/>
</dbReference>
<accession>A0A438DHV1</accession>
<protein>
    <submittedName>
        <fullName evidence="1">Uncharacterized protein</fullName>
    </submittedName>
</protein>
<comment type="caution">
    <text evidence="1">The sequence shown here is derived from an EMBL/GenBank/DDBJ whole genome shotgun (WGS) entry which is preliminary data.</text>
</comment>
<evidence type="ECO:0000313" key="2">
    <source>
        <dbReference type="EMBL" id="RVW90180.1"/>
    </source>
</evidence>
<gene>
    <name evidence="2" type="ORF">CK203_041947</name>
    <name evidence="1" type="ORF">CK203_079808</name>
</gene>
<dbReference type="AlphaFoldDB" id="A0A438DHV1"/>
<dbReference type="GO" id="GO:0010150">
    <property type="term" value="P:leaf senescence"/>
    <property type="evidence" value="ECO:0007669"/>
    <property type="project" value="InterPro"/>
</dbReference>
<dbReference type="PANTHER" id="PTHR36725:SF1">
    <property type="entry name" value="SENESCENCE-ASSOCIATED PROTEIN AAF, CHLOROLPLASTIC"/>
    <property type="match status" value="1"/>
</dbReference>
<proteinExistence type="predicted"/>
<dbReference type="InterPro" id="IPR044973">
    <property type="entry name" value="AAF-like"/>
</dbReference>
<dbReference type="Proteomes" id="UP000288805">
    <property type="component" value="Unassembled WGS sequence"/>
</dbReference>
<sequence>MMLDTGCWMHFLTPFLKVLENLARAREDTEKIDHGVKKKAERLHHIATILKDKAQSRLKSAADKHWSDGALEVSLPSLYYLILTLL</sequence>
<reference evidence="1 3" key="1">
    <citation type="journal article" date="2018" name="PLoS Genet.">
        <title>Population sequencing reveals clonal diversity and ancestral inbreeding in the grapevine cultivar Chardonnay.</title>
        <authorList>
            <person name="Roach M.J."/>
            <person name="Johnson D.L."/>
            <person name="Bohlmann J."/>
            <person name="van Vuuren H.J."/>
            <person name="Jones S.J."/>
            <person name="Pretorius I.S."/>
            <person name="Schmidt S.A."/>
            <person name="Borneman A.R."/>
        </authorList>
    </citation>
    <scope>NUCLEOTIDE SEQUENCE [LARGE SCALE GENOMIC DNA]</scope>
    <source>
        <strain evidence="3">cv. Chardonnay</strain>
        <strain evidence="1">I10V1</strain>
        <tissue evidence="1">Leaf</tissue>
    </source>
</reference>
<evidence type="ECO:0000313" key="3">
    <source>
        <dbReference type="Proteomes" id="UP000288805"/>
    </source>
</evidence>
<name>A0A438DHV1_VITVI</name>
<dbReference type="EMBL" id="QGNW01001615">
    <property type="protein sequence ID" value="RVW35023.1"/>
    <property type="molecule type" value="Genomic_DNA"/>
</dbReference>
<organism evidence="1 3">
    <name type="scientific">Vitis vinifera</name>
    <name type="common">Grape</name>
    <dbReference type="NCBI Taxonomy" id="29760"/>
    <lineage>
        <taxon>Eukaryota</taxon>
        <taxon>Viridiplantae</taxon>
        <taxon>Streptophyta</taxon>
        <taxon>Embryophyta</taxon>
        <taxon>Tracheophyta</taxon>
        <taxon>Spermatophyta</taxon>
        <taxon>Magnoliopsida</taxon>
        <taxon>eudicotyledons</taxon>
        <taxon>Gunneridae</taxon>
        <taxon>Pentapetalae</taxon>
        <taxon>rosids</taxon>
        <taxon>Vitales</taxon>
        <taxon>Vitaceae</taxon>
        <taxon>Viteae</taxon>
        <taxon>Vitis</taxon>
    </lineage>
</organism>